<dbReference type="Gene3D" id="3.40.630.20">
    <property type="entry name" value="Peptidase C15, pyroglutamyl peptidase I-like"/>
    <property type="match status" value="1"/>
</dbReference>
<accession>A0ABW5V1T5</accession>
<keyword evidence="2" id="KW-0963">Cytoplasm</keyword>
<evidence type="ECO:0000256" key="3">
    <source>
        <dbReference type="ARBA" id="ARBA00022670"/>
    </source>
</evidence>
<organism evidence="7 8">
    <name type="scientific">Gulosibacter faecalis</name>
    <dbReference type="NCBI Taxonomy" id="272240"/>
    <lineage>
        <taxon>Bacteria</taxon>
        <taxon>Bacillati</taxon>
        <taxon>Actinomycetota</taxon>
        <taxon>Actinomycetes</taxon>
        <taxon>Micrococcales</taxon>
        <taxon>Microbacteriaceae</taxon>
        <taxon>Gulosibacter</taxon>
    </lineage>
</organism>
<dbReference type="Pfam" id="PF01470">
    <property type="entry name" value="Peptidase_C15"/>
    <property type="match status" value="1"/>
</dbReference>
<evidence type="ECO:0000256" key="6">
    <source>
        <dbReference type="PROSITE-ProRule" id="PRU10077"/>
    </source>
</evidence>
<evidence type="ECO:0000256" key="4">
    <source>
        <dbReference type="ARBA" id="ARBA00022801"/>
    </source>
</evidence>
<evidence type="ECO:0000256" key="2">
    <source>
        <dbReference type="ARBA" id="ARBA00022490"/>
    </source>
</evidence>
<comment type="caution">
    <text evidence="7">The sequence shown here is derived from an EMBL/GenBank/DDBJ whole genome shotgun (WGS) entry which is preliminary data.</text>
</comment>
<dbReference type="Proteomes" id="UP001597492">
    <property type="component" value="Unassembled WGS sequence"/>
</dbReference>
<dbReference type="InterPro" id="IPR000816">
    <property type="entry name" value="Peptidase_C15"/>
</dbReference>
<keyword evidence="4" id="KW-0378">Hydrolase</keyword>
<evidence type="ECO:0000256" key="5">
    <source>
        <dbReference type="ARBA" id="ARBA00022807"/>
    </source>
</evidence>
<dbReference type="CDD" id="cd00501">
    <property type="entry name" value="Peptidase_C15"/>
    <property type="match status" value="1"/>
</dbReference>
<gene>
    <name evidence="7" type="ORF">ACFSW7_10395</name>
</gene>
<dbReference type="SUPFAM" id="SSF53182">
    <property type="entry name" value="Pyrrolidone carboxyl peptidase (pyroglutamate aminopeptidase)"/>
    <property type="match status" value="1"/>
</dbReference>
<keyword evidence="3" id="KW-0645">Protease</keyword>
<dbReference type="PROSITE" id="PS01334">
    <property type="entry name" value="PYRASE_CYS"/>
    <property type="match status" value="1"/>
</dbReference>
<dbReference type="InterPro" id="IPR033694">
    <property type="entry name" value="PGPEP1_Cys_AS"/>
</dbReference>
<evidence type="ECO:0000256" key="1">
    <source>
        <dbReference type="ARBA" id="ARBA00006641"/>
    </source>
</evidence>
<dbReference type="InterPro" id="IPR016125">
    <property type="entry name" value="Peptidase_C15-like"/>
</dbReference>
<keyword evidence="5" id="KW-0788">Thiol protease</keyword>
<proteinExistence type="inferred from homology"/>
<name>A0ABW5V1T5_9MICO</name>
<keyword evidence="8" id="KW-1185">Reference proteome</keyword>
<dbReference type="PANTHER" id="PTHR23402">
    <property type="entry name" value="PROTEASE FAMILY C15 PYROGLUTAMYL-PEPTIDASE I-RELATED"/>
    <property type="match status" value="1"/>
</dbReference>
<reference evidence="8" key="1">
    <citation type="journal article" date="2019" name="Int. J. Syst. Evol. Microbiol.">
        <title>The Global Catalogue of Microorganisms (GCM) 10K type strain sequencing project: providing services to taxonomists for standard genome sequencing and annotation.</title>
        <authorList>
            <consortium name="The Broad Institute Genomics Platform"/>
            <consortium name="The Broad Institute Genome Sequencing Center for Infectious Disease"/>
            <person name="Wu L."/>
            <person name="Ma J."/>
        </authorList>
    </citation>
    <scope>NUCLEOTIDE SEQUENCE [LARGE SCALE GENOMIC DNA]</scope>
    <source>
        <strain evidence="8">TISTR 1514</strain>
    </source>
</reference>
<protein>
    <recommendedName>
        <fullName evidence="6">Pyroglutamyl-peptidase I</fullName>
        <ecNumber evidence="6">3.4.19.3</ecNumber>
    </recommendedName>
</protein>
<evidence type="ECO:0000313" key="8">
    <source>
        <dbReference type="Proteomes" id="UP001597492"/>
    </source>
</evidence>
<dbReference type="EMBL" id="JBHUNE010000007">
    <property type="protein sequence ID" value="MFD2758784.1"/>
    <property type="molecule type" value="Genomic_DNA"/>
</dbReference>
<dbReference type="InterPro" id="IPR036440">
    <property type="entry name" value="Peptidase_C15-like_sf"/>
</dbReference>
<feature type="active site" evidence="6">
    <location>
        <position position="142"/>
    </location>
</feature>
<dbReference type="EC" id="3.4.19.3" evidence="6"/>
<evidence type="ECO:0000313" key="7">
    <source>
        <dbReference type="EMBL" id="MFD2758784.1"/>
    </source>
</evidence>
<dbReference type="PRINTS" id="PR00706">
    <property type="entry name" value="PYROGLUPTASE"/>
</dbReference>
<comment type="catalytic activity">
    <reaction evidence="6">
        <text>Release of an N-terminal pyroglutamyl group from a polypeptide, the second amino acid generally not being Pro.</text>
        <dbReference type="EC" id="3.4.19.3"/>
    </reaction>
</comment>
<comment type="similarity">
    <text evidence="1">Belongs to the peptidase C15 family.</text>
</comment>
<dbReference type="RefSeq" id="WP_019619085.1">
    <property type="nucleotide sequence ID" value="NZ_JBHUNE010000007.1"/>
</dbReference>
<dbReference type="PANTHER" id="PTHR23402:SF1">
    <property type="entry name" value="PYROGLUTAMYL-PEPTIDASE I"/>
    <property type="match status" value="1"/>
</dbReference>
<sequence>MRILVTGFEPFGADTENASAEAVARLAVGWSQLGLELSTATLPVVFGELESALSRAVAESRPDLIIGVGEAGRRDELTPERYGRNRIEARIPDNARASPSGAIREGGPERLTTRFAVESVVEELRSAGLPASVSDDAGGFLCNHLAYLLYERAKPTLFVHVPAARSGAAATVGGETDVAGGPEHPAGLGSALDFDGIATGLALIVRHCAAAAARMG</sequence>